<evidence type="ECO:0000256" key="13">
    <source>
        <dbReference type="ARBA" id="ARBA00023170"/>
    </source>
</evidence>
<dbReference type="Gramene" id="KCW68682">
    <property type="protein sequence ID" value="KCW68682"/>
    <property type="gene ID" value="EUGRSUZ_F02278"/>
</dbReference>
<dbReference type="PANTHER" id="PTHR47974">
    <property type="entry name" value="OS07G0415500 PROTEIN"/>
    <property type="match status" value="1"/>
</dbReference>
<dbReference type="PROSITE" id="PS50927">
    <property type="entry name" value="BULB_LECTIN"/>
    <property type="match status" value="1"/>
</dbReference>
<feature type="domain" description="Bulb-type lectin" evidence="25">
    <location>
        <begin position="20"/>
        <end position="155"/>
    </location>
</feature>
<dbReference type="GO" id="GO:0005524">
    <property type="term" value="F:ATP binding"/>
    <property type="evidence" value="ECO:0007669"/>
    <property type="project" value="UniProtKB-UniRule"/>
</dbReference>
<dbReference type="AlphaFoldDB" id="A0A059BRE0"/>
<dbReference type="Gene3D" id="1.10.510.10">
    <property type="entry name" value="Transferase(Phosphotransferase) domain 1"/>
    <property type="match status" value="1"/>
</dbReference>
<comment type="similarity">
    <text evidence="17">Belongs to the protein kinase superfamily. Ser/Thr protein kinase family.</text>
</comment>
<keyword evidence="13" id="KW-0675">Receptor</keyword>
<dbReference type="SMART" id="SM00220">
    <property type="entry name" value="S_TKc"/>
    <property type="match status" value="1"/>
</dbReference>
<evidence type="ECO:0000256" key="9">
    <source>
        <dbReference type="ARBA" id="ARBA00022840"/>
    </source>
</evidence>
<dbReference type="InterPro" id="IPR011009">
    <property type="entry name" value="Kinase-like_dom_sf"/>
</dbReference>
<evidence type="ECO:0000256" key="16">
    <source>
        <dbReference type="ARBA" id="ARBA00048679"/>
    </source>
</evidence>
<name>A0A059BRE0_EUCGR</name>
<evidence type="ECO:0000256" key="18">
    <source>
        <dbReference type="PROSITE-ProRule" id="PRU00076"/>
    </source>
</evidence>
<organism evidence="26">
    <name type="scientific">Eucalyptus grandis</name>
    <name type="common">Flooded gum</name>
    <dbReference type="NCBI Taxonomy" id="71139"/>
    <lineage>
        <taxon>Eukaryota</taxon>
        <taxon>Viridiplantae</taxon>
        <taxon>Streptophyta</taxon>
        <taxon>Embryophyta</taxon>
        <taxon>Tracheophyta</taxon>
        <taxon>Spermatophyta</taxon>
        <taxon>Magnoliopsida</taxon>
        <taxon>eudicotyledons</taxon>
        <taxon>Gunneridae</taxon>
        <taxon>Pentapetalae</taxon>
        <taxon>rosids</taxon>
        <taxon>malvids</taxon>
        <taxon>Myrtales</taxon>
        <taxon>Myrtaceae</taxon>
        <taxon>Myrtoideae</taxon>
        <taxon>Eucalypteae</taxon>
        <taxon>Eucalyptus</taxon>
    </lineage>
</organism>
<dbReference type="PIRSF" id="PIRSF000641">
    <property type="entry name" value="SRK"/>
    <property type="match status" value="1"/>
</dbReference>
<dbReference type="GO" id="GO:0106310">
    <property type="term" value="F:protein serine kinase activity"/>
    <property type="evidence" value="ECO:0007669"/>
    <property type="project" value="RHEA"/>
</dbReference>
<feature type="binding site" evidence="19">
    <location>
        <position position="543"/>
    </location>
    <ligand>
        <name>ATP</name>
        <dbReference type="ChEBI" id="CHEBI:30616"/>
    </ligand>
</feature>
<feature type="domain" description="Protein kinase" evidence="23">
    <location>
        <begin position="515"/>
        <end position="806"/>
    </location>
</feature>
<dbReference type="SMART" id="SM00108">
    <property type="entry name" value="B_lectin"/>
    <property type="match status" value="1"/>
</dbReference>
<dbReference type="SUPFAM" id="SSF51110">
    <property type="entry name" value="alpha-D-mannose-specific plant lectins"/>
    <property type="match status" value="1"/>
</dbReference>
<evidence type="ECO:0000256" key="20">
    <source>
        <dbReference type="SAM" id="MobiDB-lite"/>
    </source>
</evidence>
<keyword evidence="8 17" id="KW-0418">Kinase</keyword>
<evidence type="ECO:0000256" key="5">
    <source>
        <dbReference type="ARBA" id="ARBA00022692"/>
    </source>
</evidence>
<dbReference type="InterPro" id="IPR036426">
    <property type="entry name" value="Bulb-type_lectin_dom_sf"/>
</dbReference>
<evidence type="ECO:0000259" key="23">
    <source>
        <dbReference type="PROSITE" id="PS50011"/>
    </source>
</evidence>
<dbReference type="Gene3D" id="2.90.10.10">
    <property type="entry name" value="Bulb-type lectin domain"/>
    <property type="match status" value="2"/>
</dbReference>
<dbReference type="Pfam" id="PF00954">
    <property type="entry name" value="S_locus_glycop"/>
    <property type="match status" value="1"/>
</dbReference>
<gene>
    <name evidence="26" type="ORF">EUGRSUZ_F02278</name>
</gene>
<dbReference type="GO" id="GO:0016020">
    <property type="term" value="C:membrane"/>
    <property type="evidence" value="ECO:0007669"/>
    <property type="project" value="UniProtKB-SubCell"/>
</dbReference>
<evidence type="ECO:0000256" key="3">
    <source>
        <dbReference type="ARBA" id="ARBA00022536"/>
    </source>
</evidence>
<dbReference type="EMBL" id="KK198758">
    <property type="protein sequence ID" value="KCW68682.1"/>
    <property type="molecule type" value="Genomic_DNA"/>
</dbReference>
<dbReference type="InterPro" id="IPR024171">
    <property type="entry name" value="SRK-like_kinase"/>
</dbReference>
<sequence length="808" mass="90920">MNAMKNALLLLCFSLVLPFPLTTSVRLTLREGSSLSVDKPDDTLTSEDSAFAAGFYPVGENAYCFAIWFSKPSCSIPNCTVVWMANRDQPVNGRSSKLSLRKNGDLVLIDADRTVVWATSTGSSSGSSMKLLQLLDTGNLVLRDEQHVISWQSFDTPTNTLLPLQNLTRNTPLVSHRSKNNFSSGYYRLYFDNDNLLRLLFSGPKITSIYWPNPWLNSWDAGRTSWNDSRVAILDPYGNFTSSDDLKFLTSDYGAKVQRRLTVDYDGDVRVYSRSEGEEWSVSWQAKSDLCTIHGTCGPNSMCTYHPREGRSCICAPGYERENPSDWTQGCKPKFNSFCDSKVETEFVELPHADFYGYDKGVFFKMFTLEMCKKLCLDLCNCLGIQYKNWNCYPKLLLLNGQYSPGVEGGIHFRLPKSNLSSYKLPRIEYAALQCPANEVLLPRTYVKRQESSAIKILLIFVGAIAGTEAIVVLTVWCFLHGTSREKGRAHIDGYHAGPTGFRRFTYDELKKATRNFSEEIGKGSGGTVHKAVLSDSRVAAVKRLLEANQGENEFLAEVSTIGNLNHMNLIDMWGYCAEGKHRLLIYEFMEHGSLAENLSSPTELDWSKRFEIAVGSARGLAYLHEECLEWVLHCDVKPHNILLDSMYQPKVADFGLSKMLKREGLKDSGFSRIRGTRGYMAPEWIYNMPITSKVDVYSYGIVLLELVTGRSPTGGLANTEGGDENESKRLTSSVRERKRTGIPMETWIKEIVDPRLTGEYDTRMVGVLVAVALQCVEEDRDARPTMRQVVEMLLRCSDEDEDEMILA</sequence>
<evidence type="ECO:0000256" key="4">
    <source>
        <dbReference type="ARBA" id="ARBA00022679"/>
    </source>
</evidence>
<evidence type="ECO:0000256" key="15">
    <source>
        <dbReference type="ARBA" id="ARBA00047899"/>
    </source>
</evidence>
<comment type="catalytic activity">
    <reaction evidence="15 17">
        <text>L-threonyl-[protein] + ATP = O-phospho-L-threonyl-[protein] + ADP + H(+)</text>
        <dbReference type="Rhea" id="RHEA:46608"/>
        <dbReference type="Rhea" id="RHEA-COMP:11060"/>
        <dbReference type="Rhea" id="RHEA-COMP:11605"/>
        <dbReference type="ChEBI" id="CHEBI:15378"/>
        <dbReference type="ChEBI" id="CHEBI:30013"/>
        <dbReference type="ChEBI" id="CHEBI:30616"/>
        <dbReference type="ChEBI" id="CHEBI:61977"/>
        <dbReference type="ChEBI" id="CHEBI:456216"/>
        <dbReference type="EC" id="2.7.11.1"/>
    </reaction>
</comment>
<evidence type="ECO:0000256" key="8">
    <source>
        <dbReference type="ARBA" id="ARBA00022777"/>
    </source>
</evidence>
<keyword evidence="11 21" id="KW-0472">Membrane</keyword>
<feature type="transmembrane region" description="Helical" evidence="21">
    <location>
        <begin position="457"/>
        <end position="480"/>
    </location>
</feature>
<dbReference type="KEGG" id="egr:104451834"/>
<dbReference type="PROSITE" id="PS50026">
    <property type="entry name" value="EGF_3"/>
    <property type="match status" value="1"/>
</dbReference>
<dbReference type="InParanoid" id="A0A059BRE0"/>
<reference evidence="26" key="1">
    <citation type="submission" date="2013-07" db="EMBL/GenBank/DDBJ databases">
        <title>The genome of Eucalyptus grandis.</title>
        <authorList>
            <person name="Schmutz J."/>
            <person name="Hayes R."/>
            <person name="Myburg A."/>
            <person name="Tuskan G."/>
            <person name="Grattapaglia D."/>
            <person name="Rokhsar D.S."/>
        </authorList>
    </citation>
    <scope>NUCLEOTIDE SEQUENCE</scope>
    <source>
        <tissue evidence="26">Leaf extractions</tissue>
    </source>
</reference>
<dbReference type="GO" id="GO:0004672">
    <property type="term" value="F:protein kinase activity"/>
    <property type="evidence" value="ECO:0000318"/>
    <property type="project" value="GO_Central"/>
</dbReference>
<evidence type="ECO:0000256" key="7">
    <source>
        <dbReference type="ARBA" id="ARBA00022741"/>
    </source>
</evidence>
<keyword evidence="7 17" id="KW-0547">Nucleotide-binding</keyword>
<evidence type="ECO:0000256" key="21">
    <source>
        <dbReference type="SAM" id="Phobius"/>
    </source>
</evidence>
<dbReference type="Pfam" id="PF00069">
    <property type="entry name" value="Pkinase"/>
    <property type="match status" value="1"/>
</dbReference>
<dbReference type="PROSITE" id="PS00107">
    <property type="entry name" value="PROTEIN_KINASE_ATP"/>
    <property type="match status" value="1"/>
</dbReference>
<evidence type="ECO:0000259" key="24">
    <source>
        <dbReference type="PROSITE" id="PS50026"/>
    </source>
</evidence>
<evidence type="ECO:0000256" key="17">
    <source>
        <dbReference type="PIRNR" id="PIRNR000641"/>
    </source>
</evidence>
<keyword evidence="12" id="KW-1015">Disulfide bond</keyword>
<dbReference type="OrthoDB" id="619632at2759"/>
<evidence type="ECO:0000256" key="10">
    <source>
        <dbReference type="ARBA" id="ARBA00022989"/>
    </source>
</evidence>
<keyword evidence="3 18" id="KW-0245">EGF-like domain</keyword>
<feature type="region of interest" description="Disordered" evidence="20">
    <location>
        <begin position="714"/>
        <end position="737"/>
    </location>
</feature>
<feature type="signal peptide" evidence="22">
    <location>
        <begin position="1"/>
        <end position="18"/>
    </location>
</feature>
<keyword evidence="2 17" id="KW-0723">Serine/threonine-protein kinase</keyword>
<evidence type="ECO:0000259" key="25">
    <source>
        <dbReference type="PROSITE" id="PS50927"/>
    </source>
</evidence>
<comment type="subcellular location">
    <subcellularLocation>
        <location evidence="1">Membrane</location>
        <topology evidence="1">Single-pass type I membrane protein</topology>
    </subcellularLocation>
</comment>
<comment type="caution">
    <text evidence="18">Lacks conserved residue(s) required for the propagation of feature annotation.</text>
</comment>
<evidence type="ECO:0000256" key="11">
    <source>
        <dbReference type="ARBA" id="ARBA00023136"/>
    </source>
</evidence>
<dbReference type="CDD" id="cd14066">
    <property type="entry name" value="STKc_IRAK"/>
    <property type="match status" value="1"/>
</dbReference>
<dbReference type="eggNOG" id="ENOG502QRH4">
    <property type="taxonomic scope" value="Eukaryota"/>
</dbReference>
<dbReference type="InterPro" id="IPR017441">
    <property type="entry name" value="Protein_kinase_ATP_BS"/>
</dbReference>
<dbReference type="InterPro" id="IPR000742">
    <property type="entry name" value="EGF"/>
</dbReference>
<dbReference type="OMA" id="ILVWETR"/>
<dbReference type="FunFam" id="3.30.200.20:FF:000059">
    <property type="entry name" value="S-receptor-like serine/threonine-protein kinase"/>
    <property type="match status" value="1"/>
</dbReference>
<keyword evidence="14" id="KW-0325">Glycoprotein</keyword>
<protein>
    <recommendedName>
        <fullName evidence="17">Receptor-like serine/threonine-protein kinase</fullName>
        <ecNumber evidence="17">2.7.11.1</ecNumber>
    </recommendedName>
</protein>
<dbReference type="InterPro" id="IPR000858">
    <property type="entry name" value="S_locus_glycoprot_dom"/>
</dbReference>
<evidence type="ECO:0000256" key="14">
    <source>
        <dbReference type="ARBA" id="ARBA00023180"/>
    </source>
</evidence>
<dbReference type="Pfam" id="PF01453">
    <property type="entry name" value="B_lectin"/>
    <property type="match status" value="1"/>
</dbReference>
<dbReference type="GO" id="GO:0004674">
    <property type="term" value="F:protein serine/threonine kinase activity"/>
    <property type="evidence" value="ECO:0007669"/>
    <property type="project" value="UniProtKB-KW"/>
</dbReference>
<accession>A0A059BRE0</accession>
<evidence type="ECO:0000256" key="19">
    <source>
        <dbReference type="PROSITE-ProRule" id="PRU10141"/>
    </source>
</evidence>
<keyword evidence="5 21" id="KW-0812">Transmembrane</keyword>
<evidence type="ECO:0000256" key="22">
    <source>
        <dbReference type="SAM" id="SignalP"/>
    </source>
</evidence>
<dbReference type="PANTHER" id="PTHR47974:SF3">
    <property type="entry name" value="RECEPTOR-LIKE SERINE_THREONINE-PROTEIN KINASE"/>
    <property type="match status" value="1"/>
</dbReference>
<feature type="chain" id="PRO_5001568924" description="Receptor-like serine/threonine-protein kinase" evidence="22">
    <location>
        <begin position="19"/>
        <end position="808"/>
    </location>
</feature>
<keyword evidence="6 22" id="KW-0732">Signal</keyword>
<dbReference type="InterPro" id="IPR000719">
    <property type="entry name" value="Prot_kinase_dom"/>
</dbReference>
<evidence type="ECO:0000256" key="6">
    <source>
        <dbReference type="ARBA" id="ARBA00022729"/>
    </source>
</evidence>
<keyword evidence="9 17" id="KW-0067">ATP-binding</keyword>
<proteinExistence type="inferred from homology"/>
<comment type="catalytic activity">
    <reaction evidence="16 17">
        <text>L-seryl-[protein] + ATP = O-phospho-L-seryl-[protein] + ADP + H(+)</text>
        <dbReference type="Rhea" id="RHEA:17989"/>
        <dbReference type="Rhea" id="RHEA-COMP:9863"/>
        <dbReference type="Rhea" id="RHEA-COMP:11604"/>
        <dbReference type="ChEBI" id="CHEBI:15378"/>
        <dbReference type="ChEBI" id="CHEBI:29999"/>
        <dbReference type="ChEBI" id="CHEBI:30616"/>
        <dbReference type="ChEBI" id="CHEBI:83421"/>
        <dbReference type="ChEBI" id="CHEBI:456216"/>
        <dbReference type="EC" id="2.7.11.1"/>
    </reaction>
</comment>
<evidence type="ECO:0000313" key="26">
    <source>
        <dbReference type="EMBL" id="KCW68682.1"/>
    </source>
</evidence>
<dbReference type="CDD" id="cd00028">
    <property type="entry name" value="B_lectin"/>
    <property type="match status" value="1"/>
</dbReference>
<dbReference type="InterPro" id="IPR001480">
    <property type="entry name" value="Bulb-type_lectin_dom"/>
</dbReference>
<dbReference type="InterPro" id="IPR008271">
    <property type="entry name" value="Ser/Thr_kinase_AS"/>
</dbReference>
<evidence type="ECO:0000256" key="12">
    <source>
        <dbReference type="ARBA" id="ARBA00023157"/>
    </source>
</evidence>
<keyword evidence="10 21" id="KW-1133">Transmembrane helix</keyword>
<dbReference type="CDD" id="cd01098">
    <property type="entry name" value="PAN_AP_plant"/>
    <property type="match status" value="1"/>
</dbReference>
<dbReference type="GO" id="GO:0048544">
    <property type="term" value="P:recognition of pollen"/>
    <property type="evidence" value="ECO:0007669"/>
    <property type="project" value="InterPro"/>
</dbReference>
<dbReference type="PROSITE" id="PS50011">
    <property type="entry name" value="PROTEIN_KINASE_DOM"/>
    <property type="match status" value="1"/>
</dbReference>
<dbReference type="SUPFAM" id="SSF56112">
    <property type="entry name" value="Protein kinase-like (PK-like)"/>
    <property type="match status" value="1"/>
</dbReference>
<dbReference type="EC" id="2.7.11.1" evidence="17"/>
<dbReference type="PROSITE" id="PS00108">
    <property type="entry name" value="PROTEIN_KINASE_ST"/>
    <property type="match status" value="1"/>
</dbReference>
<evidence type="ECO:0000256" key="2">
    <source>
        <dbReference type="ARBA" id="ARBA00022527"/>
    </source>
</evidence>
<dbReference type="FunFam" id="1.10.510.10:FF:000537">
    <property type="entry name" value="Putative receptor-like protein kinase"/>
    <property type="match status" value="1"/>
</dbReference>
<keyword evidence="4 17" id="KW-0808">Transferase</keyword>
<dbReference type="Gene3D" id="3.30.200.20">
    <property type="entry name" value="Phosphorylase Kinase, domain 1"/>
    <property type="match status" value="1"/>
</dbReference>
<feature type="domain" description="EGF-like" evidence="24">
    <location>
        <begin position="287"/>
        <end position="325"/>
    </location>
</feature>
<evidence type="ECO:0000256" key="1">
    <source>
        <dbReference type="ARBA" id="ARBA00004479"/>
    </source>
</evidence>